<reference evidence="2" key="1">
    <citation type="submission" date="2017-01" db="EMBL/GenBank/DDBJ databases">
        <authorList>
            <person name="Wang Y."/>
            <person name="White M."/>
            <person name="Kvist S."/>
            <person name="Moncalvo J.-M."/>
        </authorList>
    </citation>
    <scope>NUCLEOTIDE SEQUENCE [LARGE SCALE GENOMIC DNA]</scope>
    <source>
        <strain evidence="2">ID-206-W2</strain>
    </source>
</reference>
<proteinExistence type="predicted"/>
<dbReference type="EMBL" id="LSSM01000654">
    <property type="protein sequence ID" value="OMJ28277.1"/>
    <property type="molecule type" value="Genomic_DNA"/>
</dbReference>
<name>A0A1R1YMY0_9FUNG</name>
<gene>
    <name evidence="1" type="ORF">AYI69_g2251</name>
</gene>
<evidence type="ECO:0000313" key="2">
    <source>
        <dbReference type="Proteomes" id="UP000187429"/>
    </source>
</evidence>
<protein>
    <submittedName>
        <fullName evidence="1">Uncharacterized protein</fullName>
    </submittedName>
</protein>
<dbReference type="AlphaFoldDB" id="A0A1R1YMY0"/>
<sequence>MSKVNRNAPSETFGAGMLDKCSQVRIDNLPNHHIFGNGIRKLGDVSQEARIKDSRASSGSYEAHYNRETSLQGLTSFIGKSQAMSVAMLPW</sequence>
<organism evidence="1 2">
    <name type="scientific">Smittium culicis</name>
    <dbReference type="NCBI Taxonomy" id="133412"/>
    <lineage>
        <taxon>Eukaryota</taxon>
        <taxon>Fungi</taxon>
        <taxon>Fungi incertae sedis</taxon>
        <taxon>Zoopagomycota</taxon>
        <taxon>Kickxellomycotina</taxon>
        <taxon>Harpellomycetes</taxon>
        <taxon>Harpellales</taxon>
        <taxon>Legeriomycetaceae</taxon>
        <taxon>Smittium</taxon>
    </lineage>
</organism>
<comment type="caution">
    <text evidence="1">The sequence shown here is derived from an EMBL/GenBank/DDBJ whole genome shotgun (WGS) entry which is preliminary data.</text>
</comment>
<accession>A0A1R1YMY0</accession>
<evidence type="ECO:0000313" key="1">
    <source>
        <dbReference type="EMBL" id="OMJ28277.1"/>
    </source>
</evidence>
<dbReference type="Proteomes" id="UP000187429">
    <property type="component" value="Unassembled WGS sequence"/>
</dbReference>
<keyword evidence="2" id="KW-1185">Reference proteome</keyword>